<keyword evidence="3" id="KW-1185">Reference proteome</keyword>
<protein>
    <recommendedName>
        <fullName evidence="1">BTB domain-containing protein</fullName>
    </recommendedName>
</protein>
<dbReference type="AlphaFoldDB" id="A0AAE0MLT1"/>
<dbReference type="EMBL" id="JAUEPO010000001">
    <property type="protein sequence ID" value="KAK3335764.1"/>
    <property type="molecule type" value="Genomic_DNA"/>
</dbReference>
<reference evidence="2" key="1">
    <citation type="journal article" date="2023" name="Mol. Phylogenet. Evol.">
        <title>Genome-scale phylogeny and comparative genomics of the fungal order Sordariales.</title>
        <authorList>
            <person name="Hensen N."/>
            <person name="Bonometti L."/>
            <person name="Westerberg I."/>
            <person name="Brannstrom I.O."/>
            <person name="Guillou S."/>
            <person name="Cros-Aarteil S."/>
            <person name="Calhoun S."/>
            <person name="Haridas S."/>
            <person name="Kuo A."/>
            <person name="Mondo S."/>
            <person name="Pangilinan J."/>
            <person name="Riley R."/>
            <person name="LaButti K."/>
            <person name="Andreopoulos B."/>
            <person name="Lipzen A."/>
            <person name="Chen C."/>
            <person name="Yan M."/>
            <person name="Daum C."/>
            <person name="Ng V."/>
            <person name="Clum A."/>
            <person name="Steindorff A."/>
            <person name="Ohm R.A."/>
            <person name="Martin F."/>
            <person name="Silar P."/>
            <person name="Natvig D.O."/>
            <person name="Lalanne C."/>
            <person name="Gautier V."/>
            <person name="Ament-Velasquez S.L."/>
            <person name="Kruys A."/>
            <person name="Hutchinson M.I."/>
            <person name="Powell A.J."/>
            <person name="Barry K."/>
            <person name="Miller A.N."/>
            <person name="Grigoriev I.V."/>
            <person name="Debuchy R."/>
            <person name="Gladieux P."/>
            <person name="Hiltunen Thoren M."/>
            <person name="Johannesson H."/>
        </authorList>
    </citation>
    <scope>NUCLEOTIDE SEQUENCE</scope>
    <source>
        <strain evidence="2">SMH4131-1</strain>
    </source>
</reference>
<evidence type="ECO:0000313" key="2">
    <source>
        <dbReference type="EMBL" id="KAK3335764.1"/>
    </source>
</evidence>
<proteinExistence type="predicted"/>
<comment type="caution">
    <text evidence="2">The sequence shown here is derived from an EMBL/GenBank/DDBJ whole genome shotgun (WGS) entry which is preliminary data.</text>
</comment>
<evidence type="ECO:0000313" key="3">
    <source>
        <dbReference type="Proteomes" id="UP001286456"/>
    </source>
</evidence>
<dbReference type="InterPro" id="IPR011333">
    <property type="entry name" value="SKP1/BTB/POZ_sf"/>
</dbReference>
<dbReference type="InterPro" id="IPR000210">
    <property type="entry name" value="BTB/POZ_dom"/>
</dbReference>
<dbReference type="Gene3D" id="3.30.710.10">
    <property type="entry name" value="Potassium Channel Kv1.1, Chain A"/>
    <property type="match status" value="1"/>
</dbReference>
<accession>A0AAE0MLT1</accession>
<feature type="domain" description="BTB" evidence="1">
    <location>
        <begin position="47"/>
        <end position="108"/>
    </location>
</feature>
<sequence length="257" mass="29447">MTSPSDRIPNNKASAIEVGKIDRWLVAYDDQHPRSDHWGCWWDNPKGDTTIEFDKHQWKVDGSILRHQSGWFRDALSNNNPHVVVPSHFAKNATPQLLHAILRFMYTSSGRFIHKFFEGVPSFLSCVEVFFIADFFDIGSLKEAMLANIRRHTKLILSVYGENRRPLHDEVPSEEKDRLVSFLNGVIAAETQHDWSARLQKELYDAGDMLRARLLEFPDFRHFVGTKVGKDFARAIGIPDIRQTLGKEIALKCTGDT</sequence>
<evidence type="ECO:0000259" key="1">
    <source>
        <dbReference type="PROSITE" id="PS50097"/>
    </source>
</evidence>
<dbReference type="Proteomes" id="UP001286456">
    <property type="component" value="Unassembled WGS sequence"/>
</dbReference>
<dbReference type="SUPFAM" id="SSF54695">
    <property type="entry name" value="POZ domain"/>
    <property type="match status" value="1"/>
</dbReference>
<dbReference type="Pfam" id="PF00651">
    <property type="entry name" value="BTB"/>
    <property type="match status" value="1"/>
</dbReference>
<gene>
    <name evidence="2" type="ORF">B0T19DRAFT_452926</name>
</gene>
<organism evidence="2 3">
    <name type="scientific">Cercophora scortea</name>
    <dbReference type="NCBI Taxonomy" id="314031"/>
    <lineage>
        <taxon>Eukaryota</taxon>
        <taxon>Fungi</taxon>
        <taxon>Dikarya</taxon>
        <taxon>Ascomycota</taxon>
        <taxon>Pezizomycotina</taxon>
        <taxon>Sordariomycetes</taxon>
        <taxon>Sordariomycetidae</taxon>
        <taxon>Sordariales</taxon>
        <taxon>Lasiosphaeriaceae</taxon>
        <taxon>Cercophora</taxon>
    </lineage>
</organism>
<dbReference type="PROSITE" id="PS50097">
    <property type="entry name" value="BTB"/>
    <property type="match status" value="1"/>
</dbReference>
<reference evidence="2" key="2">
    <citation type="submission" date="2023-06" db="EMBL/GenBank/DDBJ databases">
        <authorList>
            <consortium name="Lawrence Berkeley National Laboratory"/>
            <person name="Haridas S."/>
            <person name="Hensen N."/>
            <person name="Bonometti L."/>
            <person name="Westerberg I."/>
            <person name="Brannstrom I.O."/>
            <person name="Guillou S."/>
            <person name="Cros-Aarteil S."/>
            <person name="Calhoun S."/>
            <person name="Kuo A."/>
            <person name="Mondo S."/>
            <person name="Pangilinan J."/>
            <person name="Riley R."/>
            <person name="Labutti K."/>
            <person name="Andreopoulos B."/>
            <person name="Lipzen A."/>
            <person name="Chen C."/>
            <person name="Yanf M."/>
            <person name="Daum C."/>
            <person name="Ng V."/>
            <person name="Clum A."/>
            <person name="Steindorff A."/>
            <person name="Ohm R."/>
            <person name="Martin F."/>
            <person name="Silar P."/>
            <person name="Natvig D."/>
            <person name="Lalanne C."/>
            <person name="Gautier V."/>
            <person name="Ament-Velasquez S.L."/>
            <person name="Kruys A."/>
            <person name="Hutchinson M.I."/>
            <person name="Powell A.J."/>
            <person name="Barry K."/>
            <person name="Miller A.N."/>
            <person name="Grigoriev I.V."/>
            <person name="Debuchy R."/>
            <person name="Gladieux P."/>
            <person name="Thoren M.H."/>
            <person name="Johannesson H."/>
        </authorList>
    </citation>
    <scope>NUCLEOTIDE SEQUENCE</scope>
    <source>
        <strain evidence="2">SMH4131-1</strain>
    </source>
</reference>
<name>A0AAE0MLT1_9PEZI</name>